<dbReference type="InterPro" id="IPR058163">
    <property type="entry name" value="LysR-type_TF_proteobact-type"/>
</dbReference>
<dbReference type="InterPro" id="IPR005119">
    <property type="entry name" value="LysR_subst-bd"/>
</dbReference>
<accession>A0ABQ3E0B3</accession>
<dbReference type="EMBL" id="BMZI01000004">
    <property type="protein sequence ID" value="GHB19319.1"/>
    <property type="molecule type" value="Genomic_DNA"/>
</dbReference>
<evidence type="ECO:0000256" key="2">
    <source>
        <dbReference type="ARBA" id="ARBA00023015"/>
    </source>
</evidence>
<reference evidence="8" key="1">
    <citation type="journal article" date="2019" name="Int. J. Syst. Evol. Microbiol.">
        <title>The Global Catalogue of Microorganisms (GCM) 10K type strain sequencing project: providing services to taxonomists for standard genome sequencing and annotation.</title>
        <authorList>
            <consortium name="The Broad Institute Genomics Platform"/>
            <consortium name="The Broad Institute Genome Sequencing Center for Infectious Disease"/>
            <person name="Wu L."/>
            <person name="Ma J."/>
        </authorList>
    </citation>
    <scope>NUCLEOTIDE SEQUENCE [LARGE SCALE GENOMIC DNA]</scope>
    <source>
        <strain evidence="8">KCTC 32998</strain>
    </source>
</reference>
<gene>
    <name evidence="7" type="ORF">GCM10009038_17480</name>
</gene>
<dbReference type="PANTHER" id="PTHR30537:SF66">
    <property type="entry name" value="IRON-REGULATED VIRULENCE REGULATORY PROTEIN IRGB"/>
    <property type="match status" value="1"/>
</dbReference>
<keyword evidence="8" id="KW-1185">Reference proteome</keyword>
<sequence>MESAKCKGNGKGAEREPGENKSGGENQDMYDLEGLATFAAVMESRSLTLSARRLGVAKSTLSRRIAHLEAELGQPLLRRQANRLLPTEAGALFLEHAREMLRLAEQSRLALDDLRAEVHGELVIKVHPVLARGWMAQQAERFLDRHPRARVELRLLQTPPNAPDLNAVHLWVGETNECGLRQDTLGRLRRGVYAHPDYLLRRGTPHHPRDLEYHAWLDLLGDAERGLVLSHPDESDHPLTPVGSRLRVDQPVLHADAIVRGQGIGLIPHWMAQRRQRHHPGTLVQCLVGWEAPPLPITLLYAYGHQPRKVGALLEQLRHNAPTAWRDHRPEKVENPFCS</sequence>
<dbReference type="PANTHER" id="PTHR30537">
    <property type="entry name" value="HTH-TYPE TRANSCRIPTIONAL REGULATOR"/>
    <property type="match status" value="1"/>
</dbReference>
<feature type="region of interest" description="Disordered" evidence="5">
    <location>
        <begin position="1"/>
        <end position="28"/>
    </location>
</feature>
<evidence type="ECO:0000313" key="8">
    <source>
        <dbReference type="Proteomes" id="UP000646745"/>
    </source>
</evidence>
<dbReference type="Gene3D" id="1.10.10.10">
    <property type="entry name" value="Winged helix-like DNA-binding domain superfamily/Winged helix DNA-binding domain"/>
    <property type="match status" value="1"/>
</dbReference>
<dbReference type="InterPro" id="IPR036388">
    <property type="entry name" value="WH-like_DNA-bd_sf"/>
</dbReference>
<dbReference type="Pfam" id="PF00126">
    <property type="entry name" value="HTH_1"/>
    <property type="match status" value="1"/>
</dbReference>
<comment type="caution">
    <text evidence="7">The sequence shown here is derived from an EMBL/GenBank/DDBJ whole genome shotgun (WGS) entry which is preliminary data.</text>
</comment>
<dbReference type="SUPFAM" id="SSF46785">
    <property type="entry name" value="Winged helix' DNA-binding domain"/>
    <property type="match status" value="1"/>
</dbReference>
<evidence type="ECO:0000313" key="7">
    <source>
        <dbReference type="EMBL" id="GHB19319.1"/>
    </source>
</evidence>
<evidence type="ECO:0000256" key="5">
    <source>
        <dbReference type="SAM" id="MobiDB-lite"/>
    </source>
</evidence>
<dbReference type="PROSITE" id="PS50931">
    <property type="entry name" value="HTH_LYSR"/>
    <property type="match status" value="1"/>
</dbReference>
<evidence type="ECO:0000256" key="1">
    <source>
        <dbReference type="ARBA" id="ARBA00009437"/>
    </source>
</evidence>
<proteinExistence type="inferred from homology"/>
<evidence type="ECO:0000256" key="3">
    <source>
        <dbReference type="ARBA" id="ARBA00023125"/>
    </source>
</evidence>
<dbReference type="InterPro" id="IPR000847">
    <property type="entry name" value="LysR_HTH_N"/>
</dbReference>
<evidence type="ECO:0000259" key="6">
    <source>
        <dbReference type="PROSITE" id="PS50931"/>
    </source>
</evidence>
<protein>
    <submittedName>
        <fullName evidence="7">LysR family transcriptional regulator</fullName>
    </submittedName>
</protein>
<dbReference type="Gene3D" id="3.40.190.290">
    <property type="match status" value="1"/>
</dbReference>
<keyword evidence="3" id="KW-0238">DNA-binding</keyword>
<feature type="domain" description="HTH lysR-type" evidence="6">
    <location>
        <begin position="30"/>
        <end position="87"/>
    </location>
</feature>
<evidence type="ECO:0000256" key="4">
    <source>
        <dbReference type="ARBA" id="ARBA00023163"/>
    </source>
</evidence>
<dbReference type="InterPro" id="IPR036390">
    <property type="entry name" value="WH_DNA-bd_sf"/>
</dbReference>
<dbReference type="Proteomes" id="UP000646745">
    <property type="component" value="Unassembled WGS sequence"/>
</dbReference>
<organism evidence="7 8">
    <name type="scientific">Salinicola rhizosphaerae</name>
    <dbReference type="NCBI Taxonomy" id="1443141"/>
    <lineage>
        <taxon>Bacteria</taxon>
        <taxon>Pseudomonadati</taxon>
        <taxon>Pseudomonadota</taxon>
        <taxon>Gammaproteobacteria</taxon>
        <taxon>Oceanospirillales</taxon>
        <taxon>Halomonadaceae</taxon>
        <taxon>Salinicola</taxon>
    </lineage>
</organism>
<dbReference type="Pfam" id="PF03466">
    <property type="entry name" value="LysR_substrate"/>
    <property type="match status" value="1"/>
</dbReference>
<keyword evidence="4" id="KW-0804">Transcription</keyword>
<name>A0ABQ3E0B3_9GAMM</name>
<comment type="similarity">
    <text evidence="1">Belongs to the LysR transcriptional regulatory family.</text>
</comment>
<dbReference type="SUPFAM" id="SSF53850">
    <property type="entry name" value="Periplasmic binding protein-like II"/>
    <property type="match status" value="1"/>
</dbReference>
<keyword evidence="2" id="KW-0805">Transcription regulation</keyword>